<dbReference type="AlphaFoldDB" id="A0AA95ETG1"/>
<keyword evidence="1" id="KW-1133">Transmembrane helix</keyword>
<dbReference type="InterPro" id="IPR015655">
    <property type="entry name" value="PP2C"/>
</dbReference>
<dbReference type="CDD" id="cd00143">
    <property type="entry name" value="PP2Cc"/>
    <property type="match status" value="1"/>
</dbReference>
<accession>A0AA95ETG1</accession>
<dbReference type="GO" id="GO:0004722">
    <property type="term" value="F:protein serine/threonine phosphatase activity"/>
    <property type="evidence" value="ECO:0007669"/>
    <property type="project" value="InterPro"/>
</dbReference>
<evidence type="ECO:0000256" key="1">
    <source>
        <dbReference type="SAM" id="Phobius"/>
    </source>
</evidence>
<evidence type="ECO:0000313" key="3">
    <source>
        <dbReference type="EMBL" id="WEK53128.1"/>
    </source>
</evidence>
<dbReference type="SMART" id="SM00331">
    <property type="entry name" value="PP2C_SIG"/>
    <property type="match status" value="1"/>
</dbReference>
<keyword evidence="1" id="KW-0472">Membrane</keyword>
<evidence type="ECO:0000313" key="4">
    <source>
        <dbReference type="Proteomes" id="UP001178662"/>
    </source>
</evidence>
<dbReference type="Proteomes" id="UP001178662">
    <property type="component" value="Chromosome"/>
</dbReference>
<dbReference type="InterPro" id="IPR001932">
    <property type="entry name" value="PPM-type_phosphatase-like_dom"/>
</dbReference>
<organism evidence="3 4">
    <name type="scientific">Candidatus Cohnella colombiensis</name>
    <dbReference type="NCBI Taxonomy" id="3121368"/>
    <lineage>
        <taxon>Bacteria</taxon>
        <taxon>Bacillati</taxon>
        <taxon>Bacillota</taxon>
        <taxon>Bacilli</taxon>
        <taxon>Bacillales</taxon>
        <taxon>Paenibacillaceae</taxon>
        <taxon>Cohnella</taxon>
    </lineage>
</organism>
<sequence>MMLHMWGIGLMIFAGVAASFACGWIISTRQKQRPKKSVTMLKPLDRSVDLQTVILQPPQFHIQPGNAQHVGRRQEQQDAFGFSDFNDISVVQTAGIFVTLADGMGGLAKGSEASNLAVKVMLQQYAAHSENESVPQALLRSLQAANEAVCQLAVQSNMEYNIGTTLMTAVIREDQLYWISVGDSRIYLYREGYLTQLTEDHNYARKLQEEVIQGKLTREEALTHPERNTLTSYLGIPKVEEVDQNWTSYPLRHGDVIMLCSDGLHGTLSEQEMVSCFAGHSDIQLLTEMLVHKVLSKNSDNQDNVTVAMLAYK</sequence>
<gene>
    <name evidence="3" type="ORF">P0Y55_11030</name>
</gene>
<reference evidence="3" key="1">
    <citation type="submission" date="2023-03" db="EMBL/GenBank/DDBJ databases">
        <title>Andean soil-derived lignocellulolytic bacterial consortium as a source of novel taxa and putative plastic-active enzymes.</title>
        <authorList>
            <person name="Diaz-Garcia L."/>
            <person name="Chuvochina M."/>
            <person name="Feuerriegel G."/>
            <person name="Bunk B."/>
            <person name="Sproer C."/>
            <person name="Streit W.R."/>
            <person name="Rodriguez L.M."/>
            <person name="Overmann J."/>
            <person name="Jimenez D.J."/>
        </authorList>
    </citation>
    <scope>NUCLEOTIDE SEQUENCE</scope>
    <source>
        <strain evidence="3">MAG 2441</strain>
    </source>
</reference>
<dbReference type="EMBL" id="CP119317">
    <property type="protein sequence ID" value="WEK53128.1"/>
    <property type="molecule type" value="Genomic_DNA"/>
</dbReference>
<dbReference type="SMART" id="SM00332">
    <property type="entry name" value="PP2Cc"/>
    <property type="match status" value="1"/>
</dbReference>
<dbReference type="SUPFAM" id="SSF81606">
    <property type="entry name" value="PP2C-like"/>
    <property type="match status" value="1"/>
</dbReference>
<dbReference type="Gene3D" id="3.60.40.10">
    <property type="entry name" value="PPM-type phosphatase domain"/>
    <property type="match status" value="1"/>
</dbReference>
<protein>
    <submittedName>
        <fullName evidence="3">Protein phosphatase 2C domain-containing protein</fullName>
    </submittedName>
</protein>
<dbReference type="InterPro" id="IPR036457">
    <property type="entry name" value="PPM-type-like_dom_sf"/>
</dbReference>
<feature type="transmembrane region" description="Helical" evidence="1">
    <location>
        <begin position="6"/>
        <end position="26"/>
    </location>
</feature>
<dbReference type="PANTHER" id="PTHR47992">
    <property type="entry name" value="PROTEIN PHOSPHATASE"/>
    <property type="match status" value="1"/>
</dbReference>
<proteinExistence type="predicted"/>
<feature type="domain" description="PPM-type phosphatase" evidence="2">
    <location>
        <begin position="61"/>
        <end position="312"/>
    </location>
</feature>
<keyword evidence="1" id="KW-0812">Transmembrane</keyword>
<dbReference type="PROSITE" id="PS51746">
    <property type="entry name" value="PPM_2"/>
    <property type="match status" value="1"/>
</dbReference>
<evidence type="ECO:0000259" key="2">
    <source>
        <dbReference type="PROSITE" id="PS51746"/>
    </source>
</evidence>
<keyword evidence="4" id="KW-1185">Reference proteome</keyword>
<name>A0AA95ETG1_9BACL</name>
<dbReference type="Pfam" id="PF13672">
    <property type="entry name" value="PP2C_2"/>
    <property type="match status" value="1"/>
</dbReference>